<dbReference type="EMBL" id="KB031119">
    <property type="protein sequence ID" value="ELK02741.1"/>
    <property type="molecule type" value="Genomic_DNA"/>
</dbReference>
<reference evidence="3" key="1">
    <citation type="journal article" date="2013" name="Science">
        <title>Comparative analysis of bat genomes provides insight into the evolution of flight and immunity.</title>
        <authorList>
            <person name="Zhang G."/>
            <person name="Cowled C."/>
            <person name="Shi Z."/>
            <person name="Huang Z."/>
            <person name="Bishop-Lilly K.A."/>
            <person name="Fang X."/>
            <person name="Wynne J.W."/>
            <person name="Xiong Z."/>
            <person name="Baker M.L."/>
            <person name="Zhao W."/>
            <person name="Tachedjian M."/>
            <person name="Zhu Y."/>
            <person name="Zhou P."/>
            <person name="Jiang X."/>
            <person name="Ng J."/>
            <person name="Yang L."/>
            <person name="Wu L."/>
            <person name="Xiao J."/>
            <person name="Feng Y."/>
            <person name="Chen Y."/>
            <person name="Sun X."/>
            <person name="Zhang Y."/>
            <person name="Marsh G.A."/>
            <person name="Crameri G."/>
            <person name="Broder C.C."/>
            <person name="Frey K.G."/>
            <person name="Wang L.F."/>
            <person name="Wang J."/>
        </authorList>
    </citation>
    <scope>NUCLEOTIDE SEQUENCE [LARGE SCALE GENOMIC DNA]</scope>
</reference>
<gene>
    <name evidence="2" type="ORF">PAL_GLEAN10005340</name>
</gene>
<evidence type="ECO:0000313" key="2">
    <source>
        <dbReference type="EMBL" id="ELK02741.1"/>
    </source>
</evidence>
<evidence type="ECO:0000256" key="1">
    <source>
        <dbReference type="SAM" id="MobiDB-lite"/>
    </source>
</evidence>
<dbReference type="InParanoid" id="L5JW80"/>
<protein>
    <submittedName>
        <fullName evidence="2">Uncharacterized protein</fullName>
    </submittedName>
</protein>
<evidence type="ECO:0000313" key="3">
    <source>
        <dbReference type="Proteomes" id="UP000010552"/>
    </source>
</evidence>
<keyword evidence="3" id="KW-1185">Reference proteome</keyword>
<name>L5JW80_PTEAL</name>
<dbReference type="Proteomes" id="UP000010552">
    <property type="component" value="Unassembled WGS sequence"/>
</dbReference>
<feature type="region of interest" description="Disordered" evidence="1">
    <location>
        <begin position="1"/>
        <end position="27"/>
    </location>
</feature>
<proteinExistence type="predicted"/>
<dbReference type="AlphaFoldDB" id="L5JW80"/>
<organism evidence="2 3">
    <name type="scientific">Pteropus alecto</name>
    <name type="common">Black flying fox</name>
    <dbReference type="NCBI Taxonomy" id="9402"/>
    <lineage>
        <taxon>Eukaryota</taxon>
        <taxon>Metazoa</taxon>
        <taxon>Chordata</taxon>
        <taxon>Craniata</taxon>
        <taxon>Vertebrata</taxon>
        <taxon>Euteleostomi</taxon>
        <taxon>Mammalia</taxon>
        <taxon>Eutheria</taxon>
        <taxon>Laurasiatheria</taxon>
        <taxon>Chiroptera</taxon>
        <taxon>Yinpterochiroptera</taxon>
        <taxon>Pteropodoidea</taxon>
        <taxon>Pteropodidae</taxon>
        <taxon>Pteropodinae</taxon>
        <taxon>Pteropus</taxon>
    </lineage>
</organism>
<accession>L5JW80</accession>
<feature type="region of interest" description="Disordered" evidence="1">
    <location>
        <begin position="94"/>
        <end position="145"/>
    </location>
</feature>
<feature type="compositionally biased region" description="Low complexity" evidence="1">
    <location>
        <begin position="16"/>
        <end position="27"/>
    </location>
</feature>
<sequence>MGTWWHGDGMPRPGTAAPHASPSPRPQAAAALSPQVSEHWLLRGLETAQPLLRPDPTEYRHPAGRQLLWPRIVAAAQEAVQRLCRVNPAKFADGWHGVPGATMGRLCPGSRTQQSRSHPLPGPPPQPECWVPARFPQWAQPASRA</sequence>